<evidence type="ECO:0000313" key="2">
    <source>
        <dbReference type="EMBL" id="KAE9387872.1"/>
    </source>
</evidence>
<accession>A0A6A4GQ04</accession>
<feature type="compositionally biased region" description="Basic and acidic residues" evidence="1">
    <location>
        <begin position="1253"/>
        <end position="1262"/>
    </location>
</feature>
<feature type="compositionally biased region" description="Low complexity" evidence="1">
    <location>
        <begin position="1240"/>
        <end position="1252"/>
    </location>
</feature>
<dbReference type="Proteomes" id="UP000799118">
    <property type="component" value="Unassembled WGS sequence"/>
</dbReference>
<gene>
    <name evidence="2" type="ORF">BT96DRAFT_1004725</name>
</gene>
<protein>
    <submittedName>
        <fullName evidence="2">Uncharacterized protein</fullName>
    </submittedName>
</protein>
<evidence type="ECO:0000313" key="3">
    <source>
        <dbReference type="Proteomes" id="UP000799118"/>
    </source>
</evidence>
<dbReference type="EMBL" id="ML769775">
    <property type="protein sequence ID" value="KAE9387872.1"/>
    <property type="molecule type" value="Genomic_DNA"/>
</dbReference>
<name>A0A6A4GQ04_9AGAR</name>
<feature type="region of interest" description="Disordered" evidence="1">
    <location>
        <begin position="1209"/>
        <end position="1264"/>
    </location>
</feature>
<sequence length="1405" mass="159136">MNLFQDARASLDHAEERKTSLLPDKTENRLSLILSGWNNFEADFEILAATLDAVGEVYPFVKVAVLPFKVAVTVELKRRQNDKKILALFVTMRDMMSVLAQYVFTPQVYYAQAELRDTAADRLLRLKKPAREQYSETIRDIFQQRMEDVGFDVKTCATTCDAFQSKRKIIRALKSISWEQTLTDFATKFEEHRIALQTFLTVLINSSVEHMNEVLASAFDTIKSVDSKINKALLLPFDRLQSEQERSIQQYVQVNGGQDALLENNRLIRELLSRYDDDQSLSTEQQDKLVQELRDDIRKDLGDLLQGALGISSNLFDALSTLMEITVRREGDHIVGSVLSGLAGPAKRVVDPDVRKIWSGMGWKWSVSAQDLVMSLKEYYTDSYASLAVRDGGEVAEDEDGEARNQNTHAPGIRQSDAWTLKHINVQGTHPLLEAIDRDVSSVHRDGVFPTGWLIGQLLGFPLALKYYSLHIQQKLQFILDISPRVLPANEKLVKSASQWYLHIKRSLAGARFQPFKDIPWDEELFGKFKGHIFEVENKMAKALSTMKWFIDSSSTVALLVGSGQLENNLLILMYLISGRLVEAMRAACLIPLGELELADLQSCVVMISKAMYTRLDEVKALCAAQNKSESVAKTLSNFASGLYYYLEYPLRFHHSRYGRSLIESQQNPLPGDRAMFEIAGSDTPVETGSEILALDAYVQVFAPTPVVAPAPTASPFWNVSWQGTYTPRPPPGPPTSDTGWSLQAQAVRFGDIQLSISSENSSISGTWSSVYGTFQLEGKIKDNNLVTIIAKYQGEHASYRSRRFEGILNDSRDTILGAYYLHAGSNPLAELGESSGERARRLSPRTESQQYRSSRRADAPFPSHADRTTYPSWRGEEDIGGEREEEEERESSPQGPSLGTFDLRLCPTYYFLFRPPGEDFIRNKCKALWKFALNAVAHAVRIQIPRVTWEFLKARRDRRKRYIELYTKYYIDPNASAQSEWENAGPLTLNEVSELQTIELASTPNDLKFYWSIAKSVLRKKLSQQQRYICNDCGEEVFRNVKYRMLCDSCAESSDDSFEVCEACAKSMESGVIGSKKLYSSQETHVGTHNMLQIHRALDDRTASEHHLQAQELLNPGTTEFAHIMSSKRPPSTGFPTDAPGQCFYGCGRSLLSEFWACIECDKFVACCYHCNEHGKKMDFHSQTSTHTWLHTMVRFPAAPKVVSFPISLGPETGTTRRPSHYPSRIRLPSAPVVPEPLLPRSHSSSRSETPTPRRSDRQQLSREQYTPYYPYPYPYPPPPPPFPASYWQSSPPPDPWGRTTPYWQPPPLPPVAPIYHPPHEYYNLPDSYPPLHYPPYGYHIPPPQHEYHHLLPLEHTFHQQPQDTMGTQSLRILMDYTKVNLEGVDCVETLSEATGQLENGREN</sequence>
<proteinExistence type="predicted"/>
<evidence type="ECO:0000256" key="1">
    <source>
        <dbReference type="SAM" id="MobiDB-lite"/>
    </source>
</evidence>
<dbReference type="OrthoDB" id="2122982at2759"/>
<organism evidence="2 3">
    <name type="scientific">Gymnopus androsaceus JB14</name>
    <dbReference type="NCBI Taxonomy" id="1447944"/>
    <lineage>
        <taxon>Eukaryota</taxon>
        <taxon>Fungi</taxon>
        <taxon>Dikarya</taxon>
        <taxon>Basidiomycota</taxon>
        <taxon>Agaricomycotina</taxon>
        <taxon>Agaricomycetes</taxon>
        <taxon>Agaricomycetidae</taxon>
        <taxon>Agaricales</taxon>
        <taxon>Marasmiineae</taxon>
        <taxon>Omphalotaceae</taxon>
        <taxon>Gymnopus</taxon>
    </lineage>
</organism>
<reference evidence="2" key="1">
    <citation type="journal article" date="2019" name="Environ. Microbiol.">
        <title>Fungal ecological strategies reflected in gene transcription - a case study of two litter decomposers.</title>
        <authorList>
            <person name="Barbi F."/>
            <person name="Kohler A."/>
            <person name="Barry K."/>
            <person name="Baskaran P."/>
            <person name="Daum C."/>
            <person name="Fauchery L."/>
            <person name="Ihrmark K."/>
            <person name="Kuo A."/>
            <person name="LaButti K."/>
            <person name="Lipzen A."/>
            <person name="Morin E."/>
            <person name="Grigoriev I.V."/>
            <person name="Henrissat B."/>
            <person name="Lindahl B."/>
            <person name="Martin F."/>
        </authorList>
    </citation>
    <scope>NUCLEOTIDE SEQUENCE</scope>
    <source>
        <strain evidence="2">JB14</strain>
    </source>
</reference>
<keyword evidence="3" id="KW-1185">Reference proteome</keyword>
<feature type="region of interest" description="Disordered" evidence="1">
    <location>
        <begin position="831"/>
        <end position="900"/>
    </location>
</feature>